<dbReference type="EMBL" id="KZ819423">
    <property type="protein sequence ID" value="PWN40269.1"/>
    <property type="molecule type" value="Genomic_DNA"/>
</dbReference>
<sequence>MPSQQEASAAAPDPRQATVLYKILLPSEAEQLPSIKWSGTQLDQKDGFLHFSSKHQLPGTLSRFFAHVEEVVICALPLSTLALGEAAAEDRPRRTLQYDQSHGQFFGHIYGMIDPETHLVWRRTYRSAAGGWDSVDVSDLTF</sequence>
<gene>
    <name evidence="1" type="ORF">IE81DRAFT_325743</name>
</gene>
<accession>A0A316VRI7</accession>
<dbReference type="Pfam" id="PF06108">
    <property type="entry name" value="DUF952"/>
    <property type="match status" value="1"/>
</dbReference>
<dbReference type="PANTHER" id="PTHR34129">
    <property type="entry name" value="BLR1139 PROTEIN"/>
    <property type="match status" value="1"/>
</dbReference>
<dbReference type="Proteomes" id="UP000245783">
    <property type="component" value="Unassembled WGS sequence"/>
</dbReference>
<dbReference type="OrthoDB" id="3335358at2759"/>
<dbReference type="AlphaFoldDB" id="A0A316VRI7"/>
<dbReference type="Gene3D" id="3.20.170.20">
    <property type="entry name" value="Protein of unknown function DUF952"/>
    <property type="match status" value="1"/>
</dbReference>
<dbReference type="InterPro" id="IPR009297">
    <property type="entry name" value="DUF952"/>
</dbReference>
<keyword evidence="2" id="KW-1185">Reference proteome</keyword>
<evidence type="ECO:0000313" key="1">
    <source>
        <dbReference type="EMBL" id="PWN40269.1"/>
    </source>
</evidence>
<organism evidence="1 2">
    <name type="scientific">Ceraceosorus guamensis</name>
    <dbReference type="NCBI Taxonomy" id="1522189"/>
    <lineage>
        <taxon>Eukaryota</taxon>
        <taxon>Fungi</taxon>
        <taxon>Dikarya</taxon>
        <taxon>Basidiomycota</taxon>
        <taxon>Ustilaginomycotina</taxon>
        <taxon>Exobasidiomycetes</taxon>
        <taxon>Ceraceosorales</taxon>
        <taxon>Ceraceosoraceae</taxon>
        <taxon>Ceraceosorus</taxon>
    </lineage>
</organism>
<dbReference type="RefSeq" id="XP_025367429.1">
    <property type="nucleotide sequence ID" value="XM_025514614.1"/>
</dbReference>
<reference evidence="1 2" key="1">
    <citation type="journal article" date="2018" name="Mol. Biol. Evol.">
        <title>Broad Genomic Sampling Reveals a Smut Pathogenic Ancestry of the Fungal Clade Ustilaginomycotina.</title>
        <authorList>
            <person name="Kijpornyongpan T."/>
            <person name="Mondo S.J."/>
            <person name="Barry K."/>
            <person name="Sandor L."/>
            <person name="Lee J."/>
            <person name="Lipzen A."/>
            <person name="Pangilinan J."/>
            <person name="LaButti K."/>
            <person name="Hainaut M."/>
            <person name="Henrissat B."/>
            <person name="Grigoriev I.V."/>
            <person name="Spatafora J.W."/>
            <person name="Aime M.C."/>
        </authorList>
    </citation>
    <scope>NUCLEOTIDE SEQUENCE [LARGE SCALE GENOMIC DNA]</scope>
    <source>
        <strain evidence="1 2">MCA 4658</strain>
    </source>
</reference>
<dbReference type="GeneID" id="37036484"/>
<dbReference type="SUPFAM" id="SSF56399">
    <property type="entry name" value="ADP-ribosylation"/>
    <property type="match status" value="1"/>
</dbReference>
<dbReference type="InParanoid" id="A0A316VRI7"/>
<evidence type="ECO:0008006" key="3">
    <source>
        <dbReference type="Google" id="ProtNLM"/>
    </source>
</evidence>
<evidence type="ECO:0000313" key="2">
    <source>
        <dbReference type="Proteomes" id="UP000245783"/>
    </source>
</evidence>
<protein>
    <recommendedName>
        <fullName evidence="3">DUF952-domain-containing protein</fullName>
    </recommendedName>
</protein>
<proteinExistence type="predicted"/>
<name>A0A316VRI7_9BASI</name>
<dbReference type="PANTHER" id="PTHR34129:SF1">
    <property type="entry name" value="DUF952 DOMAIN-CONTAINING PROTEIN"/>
    <property type="match status" value="1"/>
</dbReference>